<dbReference type="GO" id="GO:0004721">
    <property type="term" value="F:phosphoprotein phosphatase activity"/>
    <property type="evidence" value="ECO:0007669"/>
    <property type="project" value="InterPro"/>
</dbReference>
<accession>A0A8H4LYM8</accession>
<feature type="signal peptide" evidence="1">
    <location>
        <begin position="1"/>
        <end position="27"/>
    </location>
</feature>
<dbReference type="InterPro" id="IPR026893">
    <property type="entry name" value="Tyr/Ser_Pase_IphP-type"/>
</dbReference>
<dbReference type="EMBL" id="JAAVMX010000005">
    <property type="protein sequence ID" value="KAF4507631.1"/>
    <property type="molecule type" value="Genomic_DNA"/>
</dbReference>
<keyword evidence="1" id="KW-0732">Signal</keyword>
<dbReference type="SUPFAM" id="SSF52799">
    <property type="entry name" value="(Phosphotyrosine protein) phosphatases II"/>
    <property type="match status" value="1"/>
</dbReference>
<evidence type="ECO:0000313" key="3">
    <source>
        <dbReference type="Proteomes" id="UP000557566"/>
    </source>
</evidence>
<reference evidence="2 3" key="1">
    <citation type="journal article" date="2020" name="Genome Biol. Evol.">
        <title>A new high-quality draft genome assembly of the Chinese cordyceps Ophiocordyceps sinensis.</title>
        <authorList>
            <person name="Shu R."/>
            <person name="Zhang J."/>
            <person name="Meng Q."/>
            <person name="Zhang H."/>
            <person name="Zhou G."/>
            <person name="Li M."/>
            <person name="Wu P."/>
            <person name="Zhao Y."/>
            <person name="Chen C."/>
            <person name="Qin Q."/>
        </authorList>
    </citation>
    <scope>NUCLEOTIDE SEQUENCE [LARGE SCALE GENOMIC DNA]</scope>
    <source>
        <strain evidence="2 3">IOZ07</strain>
    </source>
</reference>
<protein>
    <submittedName>
        <fullName evidence="2">Uncharacterized protein</fullName>
    </submittedName>
</protein>
<dbReference type="AlphaFoldDB" id="A0A8H4LYM8"/>
<dbReference type="Proteomes" id="UP000557566">
    <property type="component" value="Unassembled WGS sequence"/>
</dbReference>
<dbReference type="Pfam" id="PF13350">
    <property type="entry name" value="Y_phosphatase3"/>
    <property type="match status" value="1"/>
</dbReference>
<dbReference type="InterPro" id="IPR029021">
    <property type="entry name" value="Prot-tyrosine_phosphatase-like"/>
</dbReference>
<sequence length="104" mass="11721">MQIEISCYANRLVCALILLILDVPVSAIEHDYFLTDAALVADRAERLVEVRNNGFSDEWVGTAENMITGTEWHLATKYGGLEAYLDHIGFGGYERAKLRQVLLY</sequence>
<proteinExistence type="predicted"/>
<gene>
    <name evidence="2" type="ORF">G6O67_004110</name>
</gene>
<feature type="chain" id="PRO_5034585744" evidence="1">
    <location>
        <begin position="28"/>
        <end position="104"/>
    </location>
</feature>
<keyword evidence="3" id="KW-1185">Reference proteome</keyword>
<comment type="caution">
    <text evidence="2">The sequence shown here is derived from an EMBL/GenBank/DDBJ whole genome shotgun (WGS) entry which is preliminary data.</text>
</comment>
<evidence type="ECO:0000313" key="2">
    <source>
        <dbReference type="EMBL" id="KAF4507631.1"/>
    </source>
</evidence>
<dbReference type="OrthoDB" id="9988524at2759"/>
<dbReference type="Gene3D" id="3.90.190.10">
    <property type="entry name" value="Protein tyrosine phosphatase superfamily"/>
    <property type="match status" value="1"/>
</dbReference>
<organism evidence="2 3">
    <name type="scientific">Ophiocordyceps sinensis</name>
    <dbReference type="NCBI Taxonomy" id="72228"/>
    <lineage>
        <taxon>Eukaryota</taxon>
        <taxon>Fungi</taxon>
        <taxon>Dikarya</taxon>
        <taxon>Ascomycota</taxon>
        <taxon>Pezizomycotina</taxon>
        <taxon>Sordariomycetes</taxon>
        <taxon>Hypocreomycetidae</taxon>
        <taxon>Hypocreales</taxon>
        <taxon>Ophiocordycipitaceae</taxon>
        <taxon>Ophiocordyceps</taxon>
    </lineage>
</organism>
<evidence type="ECO:0000256" key="1">
    <source>
        <dbReference type="SAM" id="SignalP"/>
    </source>
</evidence>
<name>A0A8H4LYM8_9HYPO</name>